<evidence type="ECO:0000256" key="5">
    <source>
        <dbReference type="ARBA" id="ARBA00072139"/>
    </source>
</evidence>
<dbReference type="Gene3D" id="3.60.110.10">
    <property type="entry name" value="Carbon-nitrogen hydrolase"/>
    <property type="match status" value="1"/>
</dbReference>
<dbReference type="SUPFAM" id="SSF56317">
    <property type="entry name" value="Carbon-nitrogen hydrolase"/>
    <property type="match status" value="1"/>
</dbReference>
<evidence type="ECO:0000256" key="2">
    <source>
        <dbReference type="ARBA" id="ARBA00022801"/>
    </source>
</evidence>
<dbReference type="PROSITE" id="PS01227">
    <property type="entry name" value="UPF0012"/>
    <property type="match status" value="1"/>
</dbReference>
<dbReference type="AlphaFoldDB" id="A0A9D2DD27"/>
<dbReference type="EMBL" id="DXCC01000005">
    <property type="protein sequence ID" value="HIZ14665.1"/>
    <property type="molecule type" value="Genomic_DNA"/>
</dbReference>
<comment type="catalytic activity">
    <reaction evidence="4">
        <text>a monoamide of a dicarboxylate + H2O = a dicarboxylate + NH4(+)</text>
        <dbReference type="Rhea" id="RHEA:11716"/>
        <dbReference type="ChEBI" id="CHEBI:15377"/>
        <dbReference type="ChEBI" id="CHEBI:28938"/>
        <dbReference type="ChEBI" id="CHEBI:28965"/>
        <dbReference type="ChEBI" id="CHEBI:77450"/>
        <dbReference type="EC" id="3.5.1.3"/>
    </reaction>
</comment>
<name>A0A9D2DD27_9BACT</name>
<dbReference type="GO" id="GO:0050152">
    <property type="term" value="F:omega-amidase activity"/>
    <property type="evidence" value="ECO:0007669"/>
    <property type="project" value="UniProtKB-EC"/>
</dbReference>
<dbReference type="InterPro" id="IPR003010">
    <property type="entry name" value="C-N_Hydrolase"/>
</dbReference>
<sequence length="256" mass="28756">MQLRTALIQTDICWGDRQANLAAAERRLRTLEETDLALLPEMFATGFMTGDVSAAEPMTGETVGWMRRMACETGMAVAGSVIVRDGERVCNRFVLAEADGSLAWYDKRHLFSFGGEDRLYAPGRERRVIGCRGVRLLPQICYDLRFPIWSRNRNDYDAILYVASWPAGRMAAWDILLPARAVENQAYVLGVNRVGTDPTARYDGHTAAFDFLGRPLGRVPDGREGVVRVTIDTEALAAFRDRFRAWADADDFELLR</sequence>
<feature type="domain" description="CN hydrolase" evidence="6">
    <location>
        <begin position="3"/>
        <end position="233"/>
    </location>
</feature>
<protein>
    <recommendedName>
        <fullName evidence="5">Omega-amidase YafV</fullName>
        <ecNumber evidence="3">3.5.1.3</ecNumber>
    </recommendedName>
</protein>
<accession>A0A9D2DD27</accession>
<dbReference type="EC" id="3.5.1.3" evidence="3"/>
<evidence type="ECO:0000259" key="6">
    <source>
        <dbReference type="PROSITE" id="PS50263"/>
    </source>
</evidence>
<dbReference type="PROSITE" id="PS50263">
    <property type="entry name" value="CN_HYDROLASE"/>
    <property type="match status" value="1"/>
</dbReference>
<evidence type="ECO:0000313" key="8">
    <source>
        <dbReference type="Proteomes" id="UP000824014"/>
    </source>
</evidence>
<dbReference type="InterPro" id="IPR052737">
    <property type="entry name" value="Omega-amidase_YafV"/>
</dbReference>
<reference evidence="7" key="2">
    <citation type="submission" date="2021-04" db="EMBL/GenBank/DDBJ databases">
        <authorList>
            <person name="Gilroy R."/>
        </authorList>
    </citation>
    <scope>NUCLEOTIDE SEQUENCE</scope>
    <source>
        <strain evidence="7">ChiHjej11B10-19426</strain>
    </source>
</reference>
<organism evidence="7 8">
    <name type="scientific">Candidatus Tidjanibacter faecipullorum</name>
    <dbReference type="NCBI Taxonomy" id="2838766"/>
    <lineage>
        <taxon>Bacteria</taxon>
        <taxon>Pseudomonadati</taxon>
        <taxon>Bacteroidota</taxon>
        <taxon>Bacteroidia</taxon>
        <taxon>Bacteroidales</taxon>
        <taxon>Rikenellaceae</taxon>
        <taxon>Tidjanibacter</taxon>
    </lineage>
</organism>
<dbReference type="GO" id="GO:0106008">
    <property type="term" value="F:2-oxoglutaramate amidase activity"/>
    <property type="evidence" value="ECO:0007669"/>
    <property type="project" value="TreeGrafter"/>
</dbReference>
<dbReference type="InterPro" id="IPR001110">
    <property type="entry name" value="UPF0012_CS"/>
</dbReference>
<keyword evidence="2" id="KW-0378">Hydrolase</keyword>
<evidence type="ECO:0000256" key="3">
    <source>
        <dbReference type="ARBA" id="ARBA00039118"/>
    </source>
</evidence>
<dbReference type="Proteomes" id="UP000824014">
    <property type="component" value="Unassembled WGS sequence"/>
</dbReference>
<evidence type="ECO:0000256" key="4">
    <source>
        <dbReference type="ARBA" id="ARBA00052904"/>
    </source>
</evidence>
<evidence type="ECO:0000256" key="1">
    <source>
        <dbReference type="ARBA" id="ARBA00010613"/>
    </source>
</evidence>
<dbReference type="Pfam" id="PF00795">
    <property type="entry name" value="CN_hydrolase"/>
    <property type="match status" value="1"/>
</dbReference>
<proteinExistence type="inferred from homology"/>
<evidence type="ECO:0000313" key="7">
    <source>
        <dbReference type="EMBL" id="HIZ14665.1"/>
    </source>
</evidence>
<comment type="similarity">
    <text evidence="1">Belongs to the carbon-nitrogen hydrolase superfamily. NIT1/NIT2 family.</text>
</comment>
<reference evidence="7" key="1">
    <citation type="journal article" date="2021" name="PeerJ">
        <title>Extensive microbial diversity within the chicken gut microbiome revealed by metagenomics and culture.</title>
        <authorList>
            <person name="Gilroy R."/>
            <person name="Ravi A."/>
            <person name="Getino M."/>
            <person name="Pursley I."/>
            <person name="Horton D.L."/>
            <person name="Alikhan N.F."/>
            <person name="Baker D."/>
            <person name="Gharbi K."/>
            <person name="Hall N."/>
            <person name="Watson M."/>
            <person name="Adriaenssens E.M."/>
            <person name="Foster-Nyarko E."/>
            <person name="Jarju S."/>
            <person name="Secka A."/>
            <person name="Antonio M."/>
            <person name="Oren A."/>
            <person name="Chaudhuri R.R."/>
            <person name="La Ragione R."/>
            <person name="Hildebrand F."/>
            <person name="Pallen M.J."/>
        </authorList>
    </citation>
    <scope>NUCLEOTIDE SEQUENCE</scope>
    <source>
        <strain evidence="7">ChiHjej11B10-19426</strain>
    </source>
</reference>
<dbReference type="InterPro" id="IPR036526">
    <property type="entry name" value="C-N_Hydrolase_sf"/>
</dbReference>
<dbReference type="PANTHER" id="PTHR47799:SF1">
    <property type="entry name" value="OMEGA-AMIDASE YAFV"/>
    <property type="match status" value="1"/>
</dbReference>
<comment type="caution">
    <text evidence="7">The sequence shown here is derived from an EMBL/GenBank/DDBJ whole genome shotgun (WGS) entry which is preliminary data.</text>
</comment>
<dbReference type="FunFam" id="3.60.110.10:FF:000004">
    <property type="entry name" value="Carbon-nitrogen hydrolase"/>
    <property type="match status" value="1"/>
</dbReference>
<dbReference type="PANTHER" id="PTHR47799">
    <property type="entry name" value="OMEGA-AMIDASE YAFV"/>
    <property type="match status" value="1"/>
</dbReference>
<gene>
    <name evidence="7" type="ORF">H9816_01940</name>
</gene>